<reference evidence="1 2" key="1">
    <citation type="journal article" date="2005" name="Genome Res.">
        <title>Living with two extremes: conclusions from the genome sequence of Natronomonas pharaonis.</title>
        <authorList>
            <person name="Falb M."/>
            <person name="Pfeiffer F."/>
            <person name="Palm P."/>
            <person name="Rodewald K."/>
            <person name="Hickmann V."/>
            <person name="Tittor J."/>
            <person name="Oesterhelt D."/>
        </authorList>
    </citation>
    <scope>NUCLEOTIDE SEQUENCE [LARGE SCALE GENOMIC DNA]</scope>
    <source>
        <strain evidence="2">ATCC 35678 / DSM 2160 / CIP 103997 / JCM 8858 / NBRC 14720 / NCIMB 2260 / Gabara</strain>
    </source>
</reference>
<keyword evidence="2" id="KW-1185">Reference proteome</keyword>
<accession>A0A1U7EZ96</accession>
<dbReference type="GeneID" id="3702229"/>
<dbReference type="Proteomes" id="UP000002698">
    <property type="component" value="Chromosome"/>
</dbReference>
<sequence length="368" mass="39993">MKLHRRTALRLAGVGVGTAVAGCLDPETDNGETNGITTETMPLAVRTGRPAWDRDDAVGNVVVIDDDDRQQAVFGRYDDAVGEDRSDEFQSFLENIDYGDERLVVVESVGPNACHDRLEIADSRLDDGELVARADVIDTSEEETACAEVVTYPSALLRVTFEDDPADTAAVAVTNGWGETATVVGTADDPLGPTVADLTGHVRPDDDPEPVPPLDCDAEEVERHPQGVDEAEIEWGTVEADSDPALALRVDEPAYEYGETATIRLTNVADRFVDTGNRNKYNLQVSTDDGWQDVRVADADRPMGYTDEEIVHSPGDGFEWQVELTEEAIEEKSIHDLAVCPELPAGRYRFVFWGVIGGGVAVAFDLSR</sequence>
<dbReference type="STRING" id="348780.NP_5018A"/>
<dbReference type="HOGENOM" id="CLU_716896_0_0_2"/>
<dbReference type="eggNOG" id="arCOG07571">
    <property type="taxonomic scope" value="Archaea"/>
</dbReference>
<dbReference type="EMBL" id="CR936257">
    <property type="protein sequence ID" value="CAI50600.1"/>
    <property type="molecule type" value="Genomic_DNA"/>
</dbReference>
<proteinExistence type="predicted"/>
<dbReference type="PROSITE" id="PS51257">
    <property type="entry name" value="PROKAR_LIPOPROTEIN"/>
    <property type="match status" value="1"/>
</dbReference>
<dbReference type="KEGG" id="nph:NP_5018A"/>
<gene>
    <name evidence="1" type="ordered locus">NP_5018A</name>
</gene>
<organism evidence="1 2">
    <name type="scientific">Natronomonas pharaonis (strain ATCC 35678 / DSM 2160 / CIP 103997 / JCM 8858 / NBRC 14720 / NCIMB 2260 / Gabara)</name>
    <name type="common">Halobacterium pharaonis</name>
    <dbReference type="NCBI Taxonomy" id="348780"/>
    <lineage>
        <taxon>Archaea</taxon>
        <taxon>Methanobacteriati</taxon>
        <taxon>Methanobacteriota</taxon>
        <taxon>Stenosarchaea group</taxon>
        <taxon>Halobacteria</taxon>
        <taxon>Halobacteriales</taxon>
        <taxon>Natronomonadaceae</taxon>
        <taxon>Natronomonas</taxon>
    </lineage>
</organism>
<dbReference type="OrthoDB" id="167544at2157"/>
<evidence type="ECO:0000313" key="2">
    <source>
        <dbReference type="Proteomes" id="UP000002698"/>
    </source>
</evidence>
<dbReference type="EnsemblBacteria" id="CAI50600">
    <property type="protein sequence ID" value="CAI50600"/>
    <property type="gene ID" value="NP_5018A"/>
</dbReference>
<protein>
    <submittedName>
        <fullName evidence="1">Uncharacterized protein</fullName>
    </submittedName>
</protein>
<dbReference type="AlphaFoldDB" id="A0A1U7EZ96"/>
<evidence type="ECO:0000313" key="1">
    <source>
        <dbReference type="EMBL" id="CAI50600.1"/>
    </source>
</evidence>
<dbReference type="RefSeq" id="WP_011324210.1">
    <property type="nucleotide sequence ID" value="NC_007426.1"/>
</dbReference>
<name>A0A1U7EZ96_NATPD</name>